<evidence type="ECO:0000259" key="11">
    <source>
        <dbReference type="SMART" id="SM00831"/>
    </source>
</evidence>
<evidence type="ECO:0000313" key="12">
    <source>
        <dbReference type="EMBL" id="MQP15730.1"/>
    </source>
</evidence>
<feature type="transmembrane region" description="Helical" evidence="10">
    <location>
        <begin position="246"/>
        <end position="263"/>
    </location>
</feature>
<keyword evidence="2 10" id="KW-0812">Transmembrane</keyword>
<dbReference type="PROSITE" id="PS00154">
    <property type="entry name" value="ATPASE_E1_E2"/>
    <property type="match status" value="1"/>
</dbReference>
<evidence type="ECO:0000256" key="1">
    <source>
        <dbReference type="ARBA" id="ARBA00004127"/>
    </source>
</evidence>
<dbReference type="GO" id="GO:0012505">
    <property type="term" value="C:endomembrane system"/>
    <property type="evidence" value="ECO:0007669"/>
    <property type="project" value="UniProtKB-SubCell"/>
</dbReference>
<dbReference type="InterPro" id="IPR036412">
    <property type="entry name" value="HAD-like_sf"/>
</dbReference>
<organism evidence="12 13">
    <name type="scientific">Segatella copri</name>
    <dbReference type="NCBI Taxonomy" id="165179"/>
    <lineage>
        <taxon>Bacteria</taxon>
        <taxon>Pseudomonadati</taxon>
        <taxon>Bacteroidota</taxon>
        <taxon>Bacteroidia</taxon>
        <taxon>Bacteroidales</taxon>
        <taxon>Prevotellaceae</taxon>
        <taxon>Segatella</taxon>
    </lineage>
</organism>
<dbReference type="PANTHER" id="PTHR24093:SF369">
    <property type="entry name" value="CALCIUM-TRANSPORTING ATPASE"/>
    <property type="match status" value="1"/>
</dbReference>
<feature type="transmembrane region" description="Helical" evidence="10">
    <location>
        <begin position="345"/>
        <end position="369"/>
    </location>
</feature>
<feature type="transmembrane region" description="Helical" evidence="10">
    <location>
        <begin position="861"/>
        <end position="884"/>
    </location>
</feature>
<evidence type="ECO:0000313" key="13">
    <source>
        <dbReference type="Proteomes" id="UP000477980"/>
    </source>
</evidence>
<dbReference type="Pfam" id="PF00689">
    <property type="entry name" value="Cation_ATPase_C"/>
    <property type="match status" value="1"/>
</dbReference>
<protein>
    <submittedName>
        <fullName evidence="12">Cation-translocating P-type ATPase</fullName>
    </submittedName>
</protein>
<dbReference type="GO" id="GO:0005886">
    <property type="term" value="C:plasma membrane"/>
    <property type="evidence" value="ECO:0007669"/>
    <property type="project" value="TreeGrafter"/>
</dbReference>
<accession>A0A6G1VQQ7</accession>
<keyword evidence="7" id="KW-1278">Translocase</keyword>
<dbReference type="Gene3D" id="3.40.50.1000">
    <property type="entry name" value="HAD superfamily/HAD-like"/>
    <property type="match status" value="1"/>
</dbReference>
<dbReference type="InterPro" id="IPR001757">
    <property type="entry name" value="P_typ_ATPase"/>
</dbReference>
<proteinExistence type="predicted"/>
<dbReference type="InterPro" id="IPR018303">
    <property type="entry name" value="ATPase_P-typ_P_site"/>
</dbReference>
<evidence type="ECO:0000256" key="3">
    <source>
        <dbReference type="ARBA" id="ARBA00022723"/>
    </source>
</evidence>
<dbReference type="Gene3D" id="3.40.1110.10">
    <property type="entry name" value="Calcium-transporting ATPase, cytoplasmic domain N"/>
    <property type="match status" value="1"/>
</dbReference>
<evidence type="ECO:0000256" key="6">
    <source>
        <dbReference type="ARBA" id="ARBA00022842"/>
    </source>
</evidence>
<dbReference type="RefSeq" id="WP_153090142.1">
    <property type="nucleotide sequence ID" value="NZ_VZAH01000156.1"/>
</dbReference>
<dbReference type="SUPFAM" id="SSF81660">
    <property type="entry name" value="Metal cation-transporting ATPase, ATP-binding domain N"/>
    <property type="match status" value="1"/>
</dbReference>
<dbReference type="GO" id="GO:0046872">
    <property type="term" value="F:metal ion binding"/>
    <property type="evidence" value="ECO:0007669"/>
    <property type="project" value="UniProtKB-KW"/>
</dbReference>
<feature type="domain" description="Cation-transporting P-type ATPase N-terminal" evidence="11">
    <location>
        <begin position="3"/>
        <end position="63"/>
    </location>
</feature>
<keyword evidence="5" id="KW-0067">ATP-binding</keyword>
<dbReference type="Gene3D" id="2.70.150.10">
    <property type="entry name" value="Calcium-transporting ATPase, cytoplasmic transduction domain A"/>
    <property type="match status" value="1"/>
</dbReference>
<feature type="transmembrane region" description="Helical" evidence="10">
    <location>
        <begin position="981"/>
        <end position="1001"/>
    </location>
</feature>
<dbReference type="InterPro" id="IPR044492">
    <property type="entry name" value="P_typ_ATPase_HD_dom"/>
</dbReference>
<dbReference type="OrthoDB" id="1521937at2"/>
<keyword evidence="8 10" id="KW-1133">Transmembrane helix</keyword>
<dbReference type="InterPro" id="IPR006068">
    <property type="entry name" value="ATPase_P-typ_cation-transptr_C"/>
</dbReference>
<keyword evidence="9 10" id="KW-0472">Membrane</keyword>
<keyword evidence="3" id="KW-0479">Metal-binding</keyword>
<dbReference type="SFLD" id="SFLDS00003">
    <property type="entry name" value="Haloacid_Dehalogenase"/>
    <property type="match status" value="1"/>
</dbReference>
<dbReference type="Pfam" id="PF00122">
    <property type="entry name" value="E1-E2_ATPase"/>
    <property type="match status" value="1"/>
</dbReference>
<dbReference type="GO" id="GO:0005524">
    <property type="term" value="F:ATP binding"/>
    <property type="evidence" value="ECO:0007669"/>
    <property type="project" value="UniProtKB-KW"/>
</dbReference>
<evidence type="ECO:0000256" key="8">
    <source>
        <dbReference type="ARBA" id="ARBA00022989"/>
    </source>
</evidence>
<keyword evidence="6" id="KW-0460">Magnesium</keyword>
<evidence type="ECO:0000256" key="9">
    <source>
        <dbReference type="ARBA" id="ARBA00023136"/>
    </source>
</evidence>
<evidence type="ECO:0000256" key="5">
    <source>
        <dbReference type="ARBA" id="ARBA00022840"/>
    </source>
</evidence>
<feature type="transmembrane region" description="Helical" evidence="10">
    <location>
        <begin position="911"/>
        <end position="932"/>
    </location>
</feature>
<evidence type="ECO:0000256" key="7">
    <source>
        <dbReference type="ARBA" id="ARBA00022967"/>
    </source>
</evidence>
<dbReference type="InterPro" id="IPR059000">
    <property type="entry name" value="ATPase_P-type_domA"/>
</dbReference>
<comment type="caution">
    <text evidence="12">The sequence shown here is derived from an EMBL/GenBank/DDBJ whole genome shotgun (WGS) entry which is preliminary data.</text>
</comment>
<dbReference type="PRINTS" id="PR00120">
    <property type="entry name" value="HATPASE"/>
</dbReference>
<dbReference type="Proteomes" id="UP000477980">
    <property type="component" value="Unassembled WGS sequence"/>
</dbReference>
<dbReference type="SFLD" id="SFLDF00027">
    <property type="entry name" value="p-type_atpase"/>
    <property type="match status" value="1"/>
</dbReference>
<dbReference type="GO" id="GO:0016887">
    <property type="term" value="F:ATP hydrolysis activity"/>
    <property type="evidence" value="ECO:0007669"/>
    <property type="project" value="InterPro"/>
</dbReference>
<dbReference type="InterPro" id="IPR023214">
    <property type="entry name" value="HAD_sf"/>
</dbReference>
<dbReference type="EMBL" id="VZAH01000156">
    <property type="protein sequence ID" value="MQP15730.1"/>
    <property type="molecule type" value="Genomic_DNA"/>
</dbReference>
<feature type="transmembrane region" description="Helical" evidence="10">
    <location>
        <begin position="789"/>
        <end position="810"/>
    </location>
</feature>
<dbReference type="Pfam" id="PF13246">
    <property type="entry name" value="Cation_ATPase"/>
    <property type="match status" value="1"/>
</dbReference>
<feature type="transmembrane region" description="Helical" evidence="10">
    <location>
        <begin position="311"/>
        <end position="339"/>
    </location>
</feature>
<feature type="transmembrane region" description="Helical" evidence="10">
    <location>
        <begin position="269"/>
        <end position="290"/>
    </location>
</feature>
<dbReference type="SUPFAM" id="SSF56784">
    <property type="entry name" value="HAD-like"/>
    <property type="match status" value="1"/>
</dbReference>
<feature type="transmembrane region" description="Helical" evidence="10">
    <location>
        <begin position="79"/>
        <end position="98"/>
    </location>
</feature>
<dbReference type="SMART" id="SM00831">
    <property type="entry name" value="Cation_ATPase_N"/>
    <property type="match status" value="1"/>
</dbReference>
<feature type="transmembrane region" description="Helical" evidence="10">
    <location>
        <begin position="944"/>
        <end position="961"/>
    </location>
</feature>
<dbReference type="NCBIfam" id="TIGR01494">
    <property type="entry name" value="ATPase_P-type"/>
    <property type="match status" value="2"/>
</dbReference>
<comment type="subcellular location">
    <subcellularLocation>
        <location evidence="1">Endomembrane system</location>
        <topology evidence="1">Multi-pass membrane protein</topology>
    </subcellularLocation>
</comment>
<evidence type="ECO:0000256" key="2">
    <source>
        <dbReference type="ARBA" id="ARBA00022692"/>
    </source>
</evidence>
<dbReference type="PRINTS" id="PR00119">
    <property type="entry name" value="CATATPASE"/>
</dbReference>
<evidence type="ECO:0000256" key="4">
    <source>
        <dbReference type="ARBA" id="ARBA00022741"/>
    </source>
</evidence>
<feature type="transmembrane region" description="Helical" evidence="10">
    <location>
        <begin position="47"/>
        <end position="67"/>
    </location>
</feature>
<reference evidence="12 13" key="1">
    <citation type="submission" date="2019-09" db="EMBL/GenBank/DDBJ databases">
        <title>Distinct polysaccharide growth profiles of human intestinal Prevotella copri isolates.</title>
        <authorList>
            <person name="Fehlner-Peach H."/>
            <person name="Magnabosco C."/>
            <person name="Raghavan V."/>
            <person name="Scher J.U."/>
            <person name="Tett A."/>
            <person name="Cox L.M."/>
            <person name="Gottsegen C."/>
            <person name="Watters A."/>
            <person name="Wiltshire- Gordon J.D."/>
            <person name="Segata N."/>
            <person name="Bonneau R."/>
            <person name="Littman D.R."/>
        </authorList>
    </citation>
    <scope>NUCLEOTIDE SEQUENCE [LARGE SCALE GENOMIC DNA]</scope>
    <source>
        <strain evidence="13">iAA917</strain>
    </source>
</reference>
<name>A0A6G1VQQ7_9BACT</name>
<dbReference type="Pfam" id="PF00690">
    <property type="entry name" value="Cation_ATPase_N"/>
    <property type="match status" value="1"/>
</dbReference>
<dbReference type="SUPFAM" id="SSF81653">
    <property type="entry name" value="Calcium ATPase, transduction domain A"/>
    <property type="match status" value="1"/>
</dbReference>
<gene>
    <name evidence="12" type="ORF">F7D25_15285</name>
</gene>
<dbReference type="SUPFAM" id="SSF81665">
    <property type="entry name" value="Calcium ATPase, transmembrane domain M"/>
    <property type="match status" value="2"/>
</dbReference>
<dbReference type="PANTHER" id="PTHR24093">
    <property type="entry name" value="CATION TRANSPORTING ATPASE"/>
    <property type="match status" value="1"/>
</dbReference>
<dbReference type="GO" id="GO:0005388">
    <property type="term" value="F:P-type calcium transporter activity"/>
    <property type="evidence" value="ECO:0007669"/>
    <property type="project" value="TreeGrafter"/>
</dbReference>
<dbReference type="InterPro" id="IPR004014">
    <property type="entry name" value="ATPase_P-typ_cation-transptr_N"/>
</dbReference>
<keyword evidence="4" id="KW-0547">Nucleotide-binding</keyword>
<dbReference type="InterPro" id="IPR023298">
    <property type="entry name" value="ATPase_P-typ_TM_dom_sf"/>
</dbReference>
<dbReference type="AlphaFoldDB" id="A0A6G1VQQ7"/>
<dbReference type="Pfam" id="PF08282">
    <property type="entry name" value="Hydrolase_3"/>
    <property type="match status" value="1"/>
</dbReference>
<dbReference type="InterPro" id="IPR008250">
    <property type="entry name" value="ATPase_P-typ_transduc_dom_A_sf"/>
</dbReference>
<sequence>MEQKHHYTGLTDAQVLESRSKHGANVLTPPEKEPLWKQFLEKFGDPLIIILLIAGVLSIGISCYEFWGLHEGAETFFEPVGIFVAILLATGIAFIFELKADKQFSVLNQVNDDEMVEVIRNGNTTSIKKKDVVVGDIVVLNTGEEIPADGELLEAITLNVDESSLTGEPICHKTIHEQEFDKDATFPSNHVMRGTKVMEGHGIFKVLAVGDKTENGKVFEAAQIDDSVRTPLNEQLDGLADLITKLSYIFAALIIVAKLLVYFNNLSMVFKWGAISLVYFAIVGFAYYIFKKRKSSEKKLGQIGKVGVIAYIIIDLIFSYFYLPCLLAIPTVIFFWMVIKKFDDWSWKAVVPSIIGYFVILMGMVVYFHDTLMPGEQIAKLITYTLDTLMIAVTLVVVAVPEGLPMAVTLSLAYSMTRMMKTNNLVRKMHACETMGATTVICTDKTGTLTQNQMQVYDTNFYGLSAQTLGNDKDSLLIEEGIAVNSTASLDYSVAEAVKVLGNPTEGALLLWLKKAGVDYLNLRESSEVLEELPFSTERKYMATIVKSSLFEGKTILYVKGAPEIVSGLCKNIENNVSKTDIENQLVEYQNQAMRTLGFAYQMFDGKADVFKDGKVVADNLTFMGVVAISDPVRLDVPAAVAECMNAGINVKIVTGDTPGTAKEIGRQIGLWTAKDGDKNIITGPEFAALSDGELDKRVLDLKIISRARPMDKKRLVEALQRKNQVVAVTGDGTNDAPALKAAHVGLSMGDGTSVAKEASDITIIDNSFSSIGKAVMWGRSLYQNIQRFLLFQLTVNVAACFIVLFGAFMGEESPLTVTQMLWVNLIMDTFAAMALASLPPSESVMNDKPRDRNAFILNKAMYQNILGVGGFFFVLLLVLLYVFEHSNITQLTDLLNVQLGASDGLTPYELTLFFTIFVMTHFFYLFCARAFETGKSALHFKGCKGLLIIATIILVGQIAMVEIPGLQNFFNVTGLKFEDWVIIIVGSSLVLWIREIWSLLKKI</sequence>
<dbReference type="Gene3D" id="1.20.1110.10">
    <property type="entry name" value="Calcium-transporting ATPase, transmembrane domain"/>
    <property type="match status" value="2"/>
</dbReference>
<dbReference type="InterPro" id="IPR023299">
    <property type="entry name" value="ATPase_P-typ_cyto_dom_N"/>
</dbReference>
<dbReference type="SFLD" id="SFLDG00002">
    <property type="entry name" value="C1.7:_P-type_atpase_like"/>
    <property type="match status" value="1"/>
</dbReference>
<evidence type="ECO:0000256" key="10">
    <source>
        <dbReference type="SAM" id="Phobius"/>
    </source>
</evidence>